<sequence length="908" mass="101853">MDTPTSARGSSSFVITATGNEAGLLGRTAGDAATTTTTFSKDLTFARLCDLKVPVEIKVANLEGKIKRRTLSETLANPETRHAQMQTEGVSDLHVTVQLYSKGRALTLPFQTGTKAFKPDRYVWNSTIQLPIMYASLPLDAQLAVTLWDIESPGNAAPVGGSTLQVFTEKGTLKRGQQRCYLHPGIKADPSIDSKTPSNVDQEDELGRLLKLVKDYERGDMPRVEWLDVMAFRQIEKIQAVSAGREVERTDKLFLYIDLPRFDFPVVFAEQPLPNLLGATVPSPLPPNFLASDPHLWRIFDPETIRVRNDGEGNPVEAKYRRLARSHRTGRGDRELKPGPEMRDLLNDLFRQPPTYDLSPEDKDIIWRYRFSLHTFKRSLTKFLKSVTWSDVAEARQAVEVLLPLWTEVGMDDALEMLGPGFEDGRVRAFAVQQLARADDEALKFEVKSAQLRKSGDQPIRPHRSRTSSTTSSRTAKAISEEDSGLAEFLIERAGKNAVLGTIFHWYLMVECEDKVVGKMYARVAFQFMQRLLDDGSERRDTLKRQGELIALLSAKAKELRASKDPRPKKIDKLRAYIADTKHGLSTLTSPLTLPLSPRVQVTGIDASRSSVFKSNLLPMLLWFETEDSDYPIIFKNGDDLRQDQLVIQLFTLMDRLLRKENLDLKLSPYAVLATGTTEGMVQFVPSKSLAAIMGEYGSLLNYLKVDHANEGAIGTLGVEPAVLDTFIRSCAGYSVITYILGVGDRHLDNLMLAPDGHFFHVDFGYILGRDPKPFPPPVKVCREMVDAMGGPSSPHYNRFKSLCYTAFIGLRKNANLILNLIALMVDANIQDIRLEPDKAVFKASIAFALRCTTRQALTRLLDQVQEKFMLDIPEEDAIKHLEVLLNDTSYLTLMFDKVHTLAQYLRE</sequence>
<protein>
    <submittedName>
        <fullName evidence="1">Uncharacterized protein</fullName>
    </submittedName>
</protein>
<keyword evidence="2" id="KW-1185">Reference proteome</keyword>
<accession>A0ACC2XR96</accession>
<evidence type="ECO:0000313" key="2">
    <source>
        <dbReference type="Proteomes" id="UP001234202"/>
    </source>
</evidence>
<comment type="caution">
    <text evidence="1">The sequence shown here is derived from an EMBL/GenBank/DDBJ whole genome shotgun (WGS) entry which is preliminary data.</text>
</comment>
<evidence type="ECO:0000313" key="1">
    <source>
        <dbReference type="EMBL" id="KAJ9126502.1"/>
    </source>
</evidence>
<gene>
    <name evidence="1" type="ORF">QFC24_002245</name>
</gene>
<organism evidence="1 2">
    <name type="scientific">Naganishia onofrii</name>
    <dbReference type="NCBI Taxonomy" id="1851511"/>
    <lineage>
        <taxon>Eukaryota</taxon>
        <taxon>Fungi</taxon>
        <taxon>Dikarya</taxon>
        <taxon>Basidiomycota</taxon>
        <taxon>Agaricomycotina</taxon>
        <taxon>Tremellomycetes</taxon>
        <taxon>Filobasidiales</taxon>
        <taxon>Filobasidiaceae</taxon>
        <taxon>Naganishia</taxon>
    </lineage>
</organism>
<proteinExistence type="predicted"/>
<dbReference type="EMBL" id="JASBWV010000005">
    <property type="protein sequence ID" value="KAJ9126502.1"/>
    <property type="molecule type" value="Genomic_DNA"/>
</dbReference>
<name>A0ACC2XR96_9TREE</name>
<reference evidence="1" key="1">
    <citation type="submission" date="2023-04" db="EMBL/GenBank/DDBJ databases">
        <title>Draft Genome sequencing of Naganishia species isolated from polar environments using Oxford Nanopore Technology.</title>
        <authorList>
            <person name="Leo P."/>
            <person name="Venkateswaran K."/>
        </authorList>
    </citation>
    <scope>NUCLEOTIDE SEQUENCE</scope>
    <source>
        <strain evidence="1">DBVPG 5303</strain>
    </source>
</reference>
<dbReference type="Proteomes" id="UP001234202">
    <property type="component" value="Unassembled WGS sequence"/>
</dbReference>